<feature type="compositionally biased region" description="Low complexity" evidence="1">
    <location>
        <begin position="88"/>
        <end position="107"/>
    </location>
</feature>
<dbReference type="GeneID" id="85360345"/>
<dbReference type="EMBL" id="JAUEPS010000006">
    <property type="protein sequence ID" value="KAK0464573.1"/>
    <property type="molecule type" value="Genomic_DNA"/>
</dbReference>
<comment type="caution">
    <text evidence="2">The sequence shown here is derived from an EMBL/GenBank/DDBJ whole genome shotgun (WGS) entry which is preliminary data.</text>
</comment>
<evidence type="ECO:0000256" key="1">
    <source>
        <dbReference type="SAM" id="MobiDB-lite"/>
    </source>
</evidence>
<evidence type="ECO:0000313" key="2">
    <source>
        <dbReference type="EMBL" id="KAK0464573.1"/>
    </source>
</evidence>
<feature type="region of interest" description="Disordered" evidence="1">
    <location>
        <begin position="69"/>
        <end position="125"/>
    </location>
</feature>
<organism evidence="2 3">
    <name type="scientific">Armillaria tabescens</name>
    <name type="common">Ringless honey mushroom</name>
    <name type="synonym">Agaricus tabescens</name>
    <dbReference type="NCBI Taxonomy" id="1929756"/>
    <lineage>
        <taxon>Eukaryota</taxon>
        <taxon>Fungi</taxon>
        <taxon>Dikarya</taxon>
        <taxon>Basidiomycota</taxon>
        <taxon>Agaricomycotina</taxon>
        <taxon>Agaricomycetes</taxon>
        <taxon>Agaricomycetidae</taxon>
        <taxon>Agaricales</taxon>
        <taxon>Marasmiineae</taxon>
        <taxon>Physalacriaceae</taxon>
        <taxon>Desarmillaria</taxon>
    </lineage>
</organism>
<accession>A0AA39NFL9</accession>
<name>A0AA39NFL9_ARMTA</name>
<evidence type="ECO:0000313" key="3">
    <source>
        <dbReference type="Proteomes" id="UP001175211"/>
    </source>
</evidence>
<reference evidence="2" key="1">
    <citation type="submission" date="2023-06" db="EMBL/GenBank/DDBJ databases">
        <authorList>
            <consortium name="Lawrence Berkeley National Laboratory"/>
            <person name="Ahrendt S."/>
            <person name="Sahu N."/>
            <person name="Indic B."/>
            <person name="Wong-Bajracharya J."/>
            <person name="Merenyi Z."/>
            <person name="Ke H.-M."/>
            <person name="Monk M."/>
            <person name="Kocsube S."/>
            <person name="Drula E."/>
            <person name="Lipzen A."/>
            <person name="Balint B."/>
            <person name="Henrissat B."/>
            <person name="Andreopoulos B."/>
            <person name="Martin F.M."/>
            <person name="Harder C.B."/>
            <person name="Rigling D."/>
            <person name="Ford K.L."/>
            <person name="Foster G.D."/>
            <person name="Pangilinan J."/>
            <person name="Papanicolaou A."/>
            <person name="Barry K."/>
            <person name="LaButti K."/>
            <person name="Viragh M."/>
            <person name="Koriabine M."/>
            <person name="Yan M."/>
            <person name="Riley R."/>
            <person name="Champramary S."/>
            <person name="Plett K.L."/>
            <person name="Tsai I.J."/>
            <person name="Slot J."/>
            <person name="Sipos G."/>
            <person name="Plett J."/>
            <person name="Nagy L.G."/>
            <person name="Grigoriev I.V."/>
        </authorList>
    </citation>
    <scope>NUCLEOTIDE SEQUENCE</scope>
    <source>
        <strain evidence="2">CCBAS 213</strain>
    </source>
</reference>
<dbReference type="AlphaFoldDB" id="A0AA39NFL9"/>
<sequence>MRLFTRSSKSKSQIPPVITADNLVTVVPPKRRSIFRTKKSEPRIHIPVQDPAITERQLEVVMSLHPLSDYSRYPSESFPNRGKRSRDSSASVSSASSLSSLSRTSSPVPLPSALPYKKRSSRLHL</sequence>
<gene>
    <name evidence="2" type="ORF">EV420DRAFT_1638123</name>
</gene>
<feature type="compositionally biased region" description="Basic residues" evidence="1">
    <location>
        <begin position="116"/>
        <end position="125"/>
    </location>
</feature>
<proteinExistence type="predicted"/>
<keyword evidence="3" id="KW-1185">Reference proteome</keyword>
<protein>
    <submittedName>
        <fullName evidence="2">Uncharacterized protein</fullName>
    </submittedName>
</protein>
<dbReference type="RefSeq" id="XP_060335694.1">
    <property type="nucleotide sequence ID" value="XM_060476797.1"/>
</dbReference>
<dbReference type="Proteomes" id="UP001175211">
    <property type="component" value="Unassembled WGS sequence"/>
</dbReference>